<dbReference type="InterPro" id="IPR003439">
    <property type="entry name" value="ABC_transporter-like_ATP-bd"/>
</dbReference>
<evidence type="ECO:0000259" key="10">
    <source>
        <dbReference type="PROSITE" id="PS50893"/>
    </source>
</evidence>
<keyword evidence="6 12" id="KW-0067">ATP-binding</keyword>
<dbReference type="InterPro" id="IPR003593">
    <property type="entry name" value="AAA+_ATPase"/>
</dbReference>
<dbReference type="PROSITE" id="PS00211">
    <property type="entry name" value="ABC_TRANSPORTER_1"/>
    <property type="match status" value="1"/>
</dbReference>
<dbReference type="InterPro" id="IPR039421">
    <property type="entry name" value="Type_1_exporter"/>
</dbReference>
<dbReference type="InterPro" id="IPR036640">
    <property type="entry name" value="ABC1_TM_sf"/>
</dbReference>
<keyword evidence="4 9" id="KW-0812">Transmembrane</keyword>
<dbReference type="PANTHER" id="PTHR43394:SF1">
    <property type="entry name" value="ATP-BINDING CASSETTE SUB-FAMILY B MEMBER 10, MITOCHONDRIAL"/>
    <property type="match status" value="1"/>
</dbReference>
<evidence type="ECO:0000256" key="2">
    <source>
        <dbReference type="ARBA" id="ARBA00022448"/>
    </source>
</evidence>
<evidence type="ECO:0000313" key="12">
    <source>
        <dbReference type="EMBL" id="HGY38857.1"/>
    </source>
</evidence>
<evidence type="ECO:0000259" key="11">
    <source>
        <dbReference type="PROSITE" id="PS50929"/>
    </source>
</evidence>
<dbReference type="GO" id="GO:0016887">
    <property type="term" value="F:ATP hydrolysis activity"/>
    <property type="evidence" value="ECO:0007669"/>
    <property type="project" value="InterPro"/>
</dbReference>
<dbReference type="PANTHER" id="PTHR43394">
    <property type="entry name" value="ATP-DEPENDENT PERMEASE MDL1, MITOCHONDRIAL"/>
    <property type="match status" value="1"/>
</dbReference>
<sequence length="575" mass="63407">MKKLLSYLRPYWKAVLLAPLLMVVEVICDLSQPALLARIVDHGIARGDTSFVLRTGMLMVAIALVGAAGGIGCTVFASSASQNFGRDLRRDLFRKILTLSCADLDRFSCGTLLTRLTNDVTQLQNVVLAALRIVVRAPLLFLGGTVMAVVMAPRFAPFIFTAIALEVAVFSILFKKGVPLFARVQEKIDRLNTIIRENLAGIRVIRAFTQEAREKERFFRASRDLTKATVQAFLPMVTFLPLVLLIMNLSIVAVLWVGGQSVIAGRMEVGSIMALTNYVFQILFSLMMIGHILTSVSRASASGKRVIAILEQEATIRNPLVPDTTPVTRGEVVFRDVSFSYHSEPVLSGISFTAHPGETVAIVGTTGAGKSTLLFLIMRFYDPLSGEILIDGIDIRTKDLKVLRSAISAVFQEPLLFSGTIEDNIRLGNEGASFEEVVEAAKIAQIHDFIISLPEGYRTPVGLRGVTLSGGQKQRLTLARALLRKPVILLLDNCTSAVDAATEKRIFEELMRWRFPCTKFIVTQRITAVTQADRILVLDRGRLVASGKHEELLEISPLYREMYELQAGREEVTRV</sequence>
<comment type="subcellular location">
    <subcellularLocation>
        <location evidence="1">Cell membrane</location>
        <topology evidence="1">Multi-pass membrane protein</topology>
    </subcellularLocation>
</comment>
<feature type="transmembrane region" description="Helical" evidence="9">
    <location>
        <begin position="126"/>
        <end position="149"/>
    </location>
</feature>
<name>A0A7V4TFI2_9BACT</name>
<evidence type="ECO:0000256" key="5">
    <source>
        <dbReference type="ARBA" id="ARBA00022741"/>
    </source>
</evidence>
<dbReference type="CDD" id="cd18548">
    <property type="entry name" value="ABC_6TM_Tm287_like"/>
    <property type="match status" value="1"/>
</dbReference>
<evidence type="ECO:0000256" key="3">
    <source>
        <dbReference type="ARBA" id="ARBA00022475"/>
    </source>
</evidence>
<protein>
    <submittedName>
        <fullName evidence="12">ABC transporter ATP-binding protein</fullName>
    </submittedName>
</protein>
<dbReference type="FunFam" id="3.40.50.300:FF:000221">
    <property type="entry name" value="Multidrug ABC transporter ATP-binding protein"/>
    <property type="match status" value="1"/>
</dbReference>
<evidence type="ECO:0000256" key="9">
    <source>
        <dbReference type="SAM" id="Phobius"/>
    </source>
</evidence>
<dbReference type="InterPro" id="IPR017871">
    <property type="entry name" value="ABC_transporter-like_CS"/>
</dbReference>
<dbReference type="Gene3D" id="1.20.1560.10">
    <property type="entry name" value="ABC transporter type 1, transmembrane domain"/>
    <property type="match status" value="1"/>
</dbReference>
<evidence type="ECO:0000256" key="8">
    <source>
        <dbReference type="ARBA" id="ARBA00023136"/>
    </source>
</evidence>
<dbReference type="GO" id="GO:0005524">
    <property type="term" value="F:ATP binding"/>
    <property type="evidence" value="ECO:0007669"/>
    <property type="project" value="UniProtKB-KW"/>
</dbReference>
<feature type="transmembrane region" description="Helical" evidence="9">
    <location>
        <begin position="232"/>
        <end position="258"/>
    </location>
</feature>
<feature type="transmembrane region" description="Helical" evidence="9">
    <location>
        <begin position="155"/>
        <end position="174"/>
    </location>
</feature>
<feature type="transmembrane region" description="Helical" evidence="9">
    <location>
        <begin position="60"/>
        <end position="80"/>
    </location>
</feature>
<dbReference type="InterPro" id="IPR027417">
    <property type="entry name" value="P-loop_NTPase"/>
</dbReference>
<dbReference type="SUPFAM" id="SSF52540">
    <property type="entry name" value="P-loop containing nucleoside triphosphate hydrolases"/>
    <property type="match status" value="1"/>
</dbReference>
<organism evidence="12">
    <name type="scientific">Candidatus Caldatribacterium saccharofermentans</name>
    <dbReference type="NCBI Taxonomy" id="1454753"/>
    <lineage>
        <taxon>Bacteria</taxon>
        <taxon>Pseudomonadati</taxon>
        <taxon>Atribacterota</taxon>
        <taxon>Atribacteria</taxon>
        <taxon>Atribacterales</taxon>
        <taxon>Candidatus Caldatribacteriaceae</taxon>
        <taxon>Candidatus Caldatribacterium</taxon>
    </lineage>
</organism>
<feature type="transmembrane region" description="Helical" evidence="9">
    <location>
        <begin position="278"/>
        <end position="296"/>
    </location>
</feature>
<dbReference type="Pfam" id="PF00005">
    <property type="entry name" value="ABC_tran"/>
    <property type="match status" value="1"/>
</dbReference>
<reference evidence="12" key="1">
    <citation type="journal article" date="2020" name="mSystems">
        <title>Genome- and Community-Level Interaction Insights into Carbon Utilization and Element Cycling Functions of Hydrothermarchaeota in Hydrothermal Sediment.</title>
        <authorList>
            <person name="Zhou Z."/>
            <person name="Liu Y."/>
            <person name="Xu W."/>
            <person name="Pan J."/>
            <person name="Luo Z.H."/>
            <person name="Li M."/>
        </authorList>
    </citation>
    <scope>NUCLEOTIDE SEQUENCE [LARGE SCALE GENOMIC DNA]</scope>
    <source>
        <strain evidence="12">SpSt-82</strain>
    </source>
</reference>
<proteinExistence type="predicted"/>
<gene>
    <name evidence="12" type="ORF">ENW11_03475</name>
</gene>
<dbReference type="PROSITE" id="PS50929">
    <property type="entry name" value="ABC_TM1F"/>
    <property type="match status" value="1"/>
</dbReference>
<dbReference type="Gene3D" id="3.40.50.300">
    <property type="entry name" value="P-loop containing nucleotide triphosphate hydrolases"/>
    <property type="match status" value="1"/>
</dbReference>
<dbReference type="SMART" id="SM00382">
    <property type="entry name" value="AAA"/>
    <property type="match status" value="1"/>
</dbReference>
<keyword evidence="5" id="KW-0547">Nucleotide-binding</keyword>
<dbReference type="GO" id="GO:0005886">
    <property type="term" value="C:plasma membrane"/>
    <property type="evidence" value="ECO:0007669"/>
    <property type="project" value="UniProtKB-SubCell"/>
</dbReference>
<evidence type="ECO:0000256" key="1">
    <source>
        <dbReference type="ARBA" id="ARBA00004651"/>
    </source>
</evidence>
<dbReference type="EMBL" id="DTIY01000024">
    <property type="protein sequence ID" value="HGY38857.1"/>
    <property type="molecule type" value="Genomic_DNA"/>
</dbReference>
<keyword evidence="3" id="KW-1003">Cell membrane</keyword>
<evidence type="ECO:0000256" key="6">
    <source>
        <dbReference type="ARBA" id="ARBA00022840"/>
    </source>
</evidence>
<dbReference type="FunFam" id="1.20.1560.10:FF:000040">
    <property type="entry name" value="Multidrug ABC transporter ATP-binding protein"/>
    <property type="match status" value="1"/>
</dbReference>
<evidence type="ECO:0000256" key="4">
    <source>
        <dbReference type="ARBA" id="ARBA00022692"/>
    </source>
</evidence>
<feature type="domain" description="ABC transporter" evidence="10">
    <location>
        <begin position="332"/>
        <end position="565"/>
    </location>
</feature>
<keyword evidence="7 9" id="KW-1133">Transmembrane helix</keyword>
<keyword evidence="8 9" id="KW-0472">Membrane</keyword>
<accession>A0A7V4TFI2</accession>
<dbReference type="PROSITE" id="PS50893">
    <property type="entry name" value="ABC_TRANSPORTER_2"/>
    <property type="match status" value="1"/>
</dbReference>
<dbReference type="AlphaFoldDB" id="A0A7V4TFI2"/>
<feature type="domain" description="ABC transmembrane type-1" evidence="11">
    <location>
        <begin position="16"/>
        <end position="298"/>
    </location>
</feature>
<evidence type="ECO:0000256" key="7">
    <source>
        <dbReference type="ARBA" id="ARBA00022989"/>
    </source>
</evidence>
<comment type="caution">
    <text evidence="12">The sequence shown here is derived from an EMBL/GenBank/DDBJ whole genome shotgun (WGS) entry which is preliminary data.</text>
</comment>
<keyword evidence="2" id="KW-0813">Transport</keyword>
<dbReference type="InterPro" id="IPR011527">
    <property type="entry name" value="ABC1_TM_dom"/>
</dbReference>
<dbReference type="Pfam" id="PF00664">
    <property type="entry name" value="ABC_membrane"/>
    <property type="match status" value="1"/>
</dbReference>
<dbReference type="SUPFAM" id="SSF90123">
    <property type="entry name" value="ABC transporter transmembrane region"/>
    <property type="match status" value="1"/>
</dbReference>
<dbReference type="GO" id="GO:0015421">
    <property type="term" value="F:ABC-type oligopeptide transporter activity"/>
    <property type="evidence" value="ECO:0007669"/>
    <property type="project" value="TreeGrafter"/>
</dbReference>